<dbReference type="GO" id="GO:0005737">
    <property type="term" value="C:cytoplasm"/>
    <property type="evidence" value="ECO:0007669"/>
    <property type="project" value="UniProtKB-SubCell"/>
</dbReference>
<dbReference type="InterPro" id="IPR020807">
    <property type="entry name" value="PKS_DH"/>
</dbReference>
<keyword evidence="6" id="KW-0597">Phosphoprotein</keyword>
<feature type="region of interest" description="C-terminal hotdog fold" evidence="10">
    <location>
        <begin position="792"/>
        <end position="937"/>
    </location>
</feature>
<dbReference type="InterPro" id="IPR016039">
    <property type="entry name" value="Thiolase-like"/>
</dbReference>
<evidence type="ECO:0000313" key="16">
    <source>
        <dbReference type="Proteomes" id="UP000214880"/>
    </source>
</evidence>
<dbReference type="SMART" id="SM00823">
    <property type="entry name" value="PKS_PP"/>
    <property type="match status" value="3"/>
</dbReference>
<dbReference type="Proteomes" id="UP000214880">
    <property type="component" value="Unassembled WGS sequence"/>
</dbReference>
<dbReference type="GO" id="GO:0031177">
    <property type="term" value="F:phosphopantetheine binding"/>
    <property type="evidence" value="ECO:0007669"/>
    <property type="project" value="InterPro"/>
</dbReference>
<evidence type="ECO:0000259" key="13">
    <source>
        <dbReference type="PROSITE" id="PS52004"/>
    </source>
</evidence>
<dbReference type="STRING" id="146817.SAMN04488502_101978"/>
<dbReference type="SMART" id="SM01294">
    <property type="entry name" value="PKS_PP_betabranch"/>
    <property type="match status" value="1"/>
</dbReference>
<dbReference type="PROSITE" id="PS00606">
    <property type="entry name" value="KS3_1"/>
    <property type="match status" value="2"/>
</dbReference>
<dbReference type="Gene3D" id="3.90.180.10">
    <property type="entry name" value="Medium-chain alcohol dehydrogenases, catalytic domain"/>
    <property type="match status" value="1"/>
</dbReference>
<dbReference type="FunFam" id="1.10.1240.100:FF:000001">
    <property type="entry name" value="Polyketide synthase/nonribosomal peptide synthetase hybrid RzxA"/>
    <property type="match status" value="1"/>
</dbReference>
<dbReference type="PROSITE" id="PS00012">
    <property type="entry name" value="PHOSPHOPANTETHEINE"/>
    <property type="match status" value="2"/>
</dbReference>
<dbReference type="Pfam" id="PF08659">
    <property type="entry name" value="KR"/>
    <property type="match status" value="2"/>
</dbReference>
<name>A0A1G9NDP6_9FIRM</name>
<keyword evidence="5" id="KW-0963">Cytoplasm</keyword>
<sequence length="4580" mass="498999">MNKQPVMEKDQEPQSKLLPEKQTDIAVIGMAGRFPGAQNYEQFWQNLREGRSVIQEIPRERWDWTAFWGEPKTEINKSNSKWGGFIEAVGDFDAGFFSISPREAEAMDPQQRIMLELTWSCLEDAAVCPAQLAGKNVGVYIGVFNFDYKELQEKNFRTIETYHSTGTASAVIANRVSNYFDFKGPSFPIDAACASSLFAIHSALQALKLGECGLAIAGGINLLLTPTRHISFSKTGMLSPTGSCKTFDESADGYVRSEGAGVILLKPLAQAIADGNCIHGILKGSAVNHNGKTHTLTYPNPDAQAAVIAEACRNAKVEPESISYVETHGTGTPKGDPMEFQGLVKAFSTLSSEAGTALDSGYCGLGSAKTNIGHLEAAAGIAGVMKVLLAMKYRQLPGLQHFKQLNHRIASENSPFYFVQQLQDWNRPEAENKPAFPRRAGVSSFGFGGANAHIILEEAPDISRPADRMLPYYLICLTAKTEQALRRKEQDLLHWLEGNGREHKLGDISMTLLFGREHFELRSAFLVGNGQELREKLQQVLEKGAAEGYFKASHTVKGKEIRPYFAELEKVITKKLRTNKAKNEKEYGDHLMALAEMYVAGYNPEWQMIFSENKTQRINLPTYPFARERHWIADSDAVACNPIISSLPASTHPLLQRNTSDLAEQRYSSIFNGREFFLAHHLVKGEKLLPGAACLEMARAAVAQAVGDLAQKQTRLRLKDVIWARPVVVGEQPLEIHIGLYPEDNGDIAFEIYGKGEKNDDEPVIYSHGKAELGAMTEMPVLELKDLQARCSQNCLSSDQCYTAFTAIGLDYGPGHRGIEQAAAGQEQLLAKLALPAAVFDTKDLFLLHPSLLDAAFQAILLLNSGDFKLALPFALQELEMFRPCPSAMWAFVRRSAGDKAGTRLRKADVDLCDEQGNVCVRITGFSTRVPDRETGPAFPAEAGTLLLKPCWQEQAVAETAAVPGYTQHVVMLCEVAGINSDSVEREMDGVRCITLQAERESIAERFQSYALQLLEEVHRILKTQANGQALVQLAVPGQGEQRLFAGLAGLLKTAQLENPKFTGQLIEAELQDDAASIINKLQENSLSPGDNHVRYQEGRRSVAVWSEIEALAETIPWKDQGVYLITGGAGGLGVLFAREIARKVKAATLILAGRSPLPAVKEAQLKELEALGVRAVYQQVDVTQPQAVVGLIQTIRENFGGLHGIIHSAGVIKDNFLIKKSGEELQAVLAPKVTGLVNLDQASKTESLDFFALFSSVAGAFGNAGQADYACANAFMDAYAEYRNTLVTLKERGGQTLSINWPLWQEGGMRIDAATEQRLTQQTGLVAMQTATGIQALYQGLGCGESQVMVLEGNREQIRTTFLGQPSTANVRAEAPARQEAQAGQSVEPDLLRERAVNYFQKLLSAATKLPVQRIEADAPLDKFGINSIMILQLTDQLEKVFGPLSKTLFFEYQNIGELTGYFLAAYPGKLLELLGLEEKAQPDAVPVVMDESGEPDLRSRRRSRFTSWRSEAPQAKSGALDIAVIGVSGRYPQAKNLREFWKNLRDGKDCITEIPPSRWDHSLYFDEDKSRPGKSYSKWGGFLSGVDQFDPLFFNISPREAELMDPQERLFLECVYETLEDAGYTRETLSGYQSSGMQGNVGVFAGVMYEEYQLYAAQEQIQGRPLALWGNPSSIANRVSHFCNFHGPSMAVDTMCSSSLTAIHLACQSLQRGDCELAIAGGVNVSIHPNKYLFLAQGKFVSSKGRCESFGEGGDGYVPGEGVGAVLLKPLVQAVADRDHIYGVLKATAVNHGGKTNGYTVPNPNAQASVIRRAIKEAGIDPRVISYIEAHGTGTSLGDPIEIAGLTKTFEEYTKDKQFCALGSAKSNIGHCESAAGIAGVTKVLLQLQHGQLAPSLHAKVLNPNIDFSNTPFVVQQELAQWSRPVVKRNGDAKEYPRIAGISSFGAGGSNAHIIIAEYIPKEQPRTVTRQNPAIIVLSARQEDQLQAKARQLLAAIQEGQFSDSSLADIAYTLQVGREAMEERLGLIAGSVEELKQKLAAFADGLEIIENLYRGQVKRNKEALAVFVADEELREAVEKWIQRGKYAKLLELWVKGLAVDWNKLYRDAKPRRLSLPAYPFARKRYWAPQGAAQCGKGRAAAATHSFDCQSIAPSGRQFSPPLSAGGKPNGIVLRSLPDDAQPPVRPDPAASSYNFAVPLAGGAALAIAAGEAQSAAGDVPAAAQVRTAVAAIPLQALQAELQESLAQSLYMPREEVDVDAKFIDLGLDSIIGVEWIRAVNKRYQISIPATKVYDYPTICEFSSYLAKELEKQNLPLPGSPAPRPVEAAVRLDLQEITRVPIGDGQTAAGGGTKPRQAAVARPGEPYGLVLSTVHSLNELALRQWRPPAAAGTEVTIQVKASAINFPDIMCVQGLYPTMPEYPFVPGFEVAGVITGRGSQVTEFEVGDEVLALTGGQMGGHAGYVNVPAANTVHKPKNSSFAEACSMPVAFLTAYYAFTIGKLAPKEHVVIQTATGGCGLMALQLARLKGCVCYGTSSKPEKLAILRKLEVPYTINYQTTEFDQEIKKITNNRGVDVVLNTLSGELIQKGLNCLASSGRYLEIAVHALKTSPRLDLSKLVRNQSIHSIDLRRLILQEDLAVKELLKIMTTMLQTGEIVPAVSRIYPVHQMKEAFEYVGQGRHIGKVVISHEQSGMIDLTEDCIRRLLDQKQNCERRTPAVTATLPVSPAKRPAQSREGIAVIGMAGQFPQAGTLNEFWQNLADGRDCISEVPATRWSLDDYYHPDVEAPGKTNCKWMGVLEGADRFEPLFFNITPAEAELMDPQQRLFLQSCWHCIEDAGLSPAALSGSRCGVFAGCATNDYGQAGPGRGLNAHGLMGRSASILSARISYLLNLKGPCLAIDTACSSSLVAIAEACNSLILGTSDLALAGGVCVIVGPRMHIMTGKAGMLSPDGRCFTFDARANGFVPGEGVGVLLLKRLGDAIRDQDPIYGVIRGWGMNQDGKTNGITAPSANAQTALEKEIYERFHINPATISLAEAHGTGTKLGDPIEVEALTSAFRAFTTEKNYCALGSVKSNIGHLLTAAGVSGAIKVLLALKHRLLPPTIHYQALNEHISLDGSPFYINSKLKPWQAPSGTGRRACVSSFGFSGTNAHLVIEEYPSRVLERPLAEGNSRQPAIIVLSARNEERLQAQARQLLAAIQDGQLADQSLADIAYTLQIGREAMEERLGFIVNSSEELTKKLTGFIAGQPGIEGLYRGQLKRNKETLAVFAADEELQEAVVKWIQRGKYDKLLDLWVKGLVVDWNRIYADARPRRIRLPGYPFGGERYWIADQQENISAGQKEAAACGPEGEGGLTGVLGTLLLQPVWQEAAIAREITAPTYHQQQLAIFCEPGEAAGQSLAAGRHGIRCLILKSDQKDIAERFQTYAVRVLEELQRLLKEGRVLVQLVVSGQGERQLFAGLAGLLKTARIENPKLSGQLIEVEPEATAEKMIGLLQESSQIPQEEYIRYKDGKRLLARWRALEPPAEADPWRNGGIYLITGGTGGLGLIFAKEIARQVNGATLILTGRSPLGADKQARLNELTALGARAEYQAVDVTHRAAVGGLIESIQARFGGLHGIIHCAGVIKDSFILKKTRDELEAVLAPKVTGLVNLDLASKELPLDFIVFFSSIAGVLGNTGQADYAAANAFMDAYARYRNALAAAGQRKGPTLSINWPLWQEGGMRIDRETEQLLRQSTGLAAMETPAGIRAFYQGLAAGRDQVMVAAGERSRLQAFLTDALLQAPAPPAQTVFIPLEAGLLREKTLYQLKVLFGEITKLSVGGIDENEPLEAYGIDSMMITRINRKLGGVFGELSKTLFYEYQTLAALAEYLIADHRTACARWTGLGEQAPRLTDQLAAPSGVNAGRLPVREAAVAAPEKGTREPIAIIGLSGRYPQAKNPGEYWENLKNGKNCITEIPAERWSLDGFFHPDPHKAVTQGKSYCKWGGFIDGFADFDPLFFNMSPRETMSMDPQERLFIEACWEVLEDAGYTREQLAARYHRRIGVFAGITKTGFDLYGPDLWKHDEKVFPQTSFGSVANRISYLLNLQGPSMPVDTMCSSSLTAIHEACEHLQHQECEMAIAGGVNLYLHPASYRRLCAVQMLSTDGQCKSFGEGGNGFVPGEGVGCVLLKRLSGAVADGDHIYAVIRGTSVNHGGKTNGYMVPNPTAQGDVIRAALDKAGIDARTISCIEAHGTGTTLGDPIEITGLTQAFRKNTPDNGFCALGSVKSNIGHLEAAAGIAGLTKIVLQMKHQKIAPSLHARSLNANIQFEQTPFAVQQELADWQRPVVEIDGQAREYPRRAGISSFGAGGVNAHVVLEEYISPEPETESVRITAQSPALVVLSARNEEQLKEQARRLLSAIQVQSGVNLANLAYTLQVGRESMEERLGFLAGSVNELEEKLQQFVAGEESIEALYRGQVKSNKAALRVLADDEDMAKIMDAWISKGKYRKLLELWVKGLNLDWNKLYSDAKPQRMSLPTYPFAREHYWLKKTSQTSAGSSPQPNALQENDALYEQLIDEVINDTLSVDDAIGKIMN</sequence>
<dbReference type="InterPro" id="IPR049551">
    <property type="entry name" value="PKS_DH_C"/>
</dbReference>
<dbReference type="CDD" id="cd00833">
    <property type="entry name" value="PKS"/>
    <property type="match status" value="4"/>
</dbReference>
<evidence type="ECO:0000256" key="7">
    <source>
        <dbReference type="ARBA" id="ARBA00022679"/>
    </source>
</evidence>
<gene>
    <name evidence="15" type="ORF">SAMN04488502_101978</name>
</gene>
<comment type="pathway">
    <text evidence="3">Antibiotic biosynthesis; bacillaene biosynthesis.</text>
</comment>
<dbReference type="InterPro" id="IPR042104">
    <property type="entry name" value="PKS_dehydratase_sf"/>
</dbReference>
<dbReference type="InterPro" id="IPR050091">
    <property type="entry name" value="PKS_NRPS_Biosynth_Enz"/>
</dbReference>
<dbReference type="FunFam" id="3.40.47.10:FF:000019">
    <property type="entry name" value="Polyketide synthase type I"/>
    <property type="match status" value="4"/>
</dbReference>
<dbReference type="SUPFAM" id="SSF47336">
    <property type="entry name" value="ACP-like"/>
    <property type="match status" value="3"/>
</dbReference>
<evidence type="ECO:0000259" key="14">
    <source>
        <dbReference type="PROSITE" id="PS52019"/>
    </source>
</evidence>
<dbReference type="InterPro" id="IPR018201">
    <property type="entry name" value="Ketoacyl_synth_AS"/>
</dbReference>
<evidence type="ECO:0000256" key="11">
    <source>
        <dbReference type="SAM" id="Coils"/>
    </source>
</evidence>
<dbReference type="Pfam" id="PF13602">
    <property type="entry name" value="ADH_zinc_N_2"/>
    <property type="match status" value="1"/>
</dbReference>
<dbReference type="GO" id="GO:0006633">
    <property type="term" value="P:fatty acid biosynthetic process"/>
    <property type="evidence" value="ECO:0007669"/>
    <property type="project" value="InterPro"/>
</dbReference>
<dbReference type="PROSITE" id="PS52004">
    <property type="entry name" value="KS3_2"/>
    <property type="match status" value="4"/>
</dbReference>
<dbReference type="InterPro" id="IPR054514">
    <property type="entry name" value="RhiE-like_linker"/>
</dbReference>
<keyword evidence="8" id="KW-0677">Repeat</keyword>
<evidence type="ECO:0000259" key="12">
    <source>
        <dbReference type="PROSITE" id="PS50075"/>
    </source>
</evidence>
<dbReference type="SUPFAM" id="SSF51735">
    <property type="entry name" value="NAD(P)-binding Rossmann-fold domains"/>
    <property type="match status" value="4"/>
</dbReference>
<dbReference type="GO" id="GO:0071770">
    <property type="term" value="P:DIM/DIP cell wall layer assembly"/>
    <property type="evidence" value="ECO:0007669"/>
    <property type="project" value="TreeGrafter"/>
</dbReference>
<dbReference type="InterPro" id="IPR013968">
    <property type="entry name" value="PKS_KR"/>
</dbReference>
<dbReference type="PANTHER" id="PTHR43775:SF37">
    <property type="entry name" value="SI:DKEY-61P9.11"/>
    <property type="match status" value="1"/>
</dbReference>
<feature type="domain" description="Ketosynthase family 3 (KS3)" evidence="13">
    <location>
        <begin position="1521"/>
        <end position="1960"/>
    </location>
</feature>
<feature type="domain" description="Ketosynthase family 3 (KS3)" evidence="13">
    <location>
        <begin position="3925"/>
        <end position="4363"/>
    </location>
</feature>
<dbReference type="SMART" id="SM00822">
    <property type="entry name" value="PKS_KR"/>
    <property type="match status" value="2"/>
</dbReference>
<dbReference type="InterPro" id="IPR049552">
    <property type="entry name" value="PKS_DH_N"/>
</dbReference>
<dbReference type="Pfam" id="PF22336">
    <property type="entry name" value="RhiE-like_linker"/>
    <property type="match status" value="4"/>
</dbReference>
<dbReference type="EMBL" id="FNHB01000001">
    <property type="protein sequence ID" value="SDL84533.1"/>
    <property type="molecule type" value="Genomic_DNA"/>
</dbReference>
<proteinExistence type="predicted"/>
<dbReference type="InterPro" id="IPR020843">
    <property type="entry name" value="ER"/>
</dbReference>
<feature type="active site" description="Proton acceptor; for dehydratase activity" evidence="10">
    <location>
        <position position="681"/>
    </location>
</feature>
<dbReference type="Gene3D" id="3.10.129.110">
    <property type="entry name" value="Polyketide synthase dehydratase"/>
    <property type="match status" value="1"/>
</dbReference>
<dbReference type="Pfam" id="PF21089">
    <property type="entry name" value="PKS_DH_N"/>
    <property type="match status" value="1"/>
</dbReference>
<dbReference type="SMART" id="SM00829">
    <property type="entry name" value="PKS_ER"/>
    <property type="match status" value="1"/>
</dbReference>
<dbReference type="GO" id="GO:0004315">
    <property type="term" value="F:3-oxoacyl-[acyl-carrier-protein] synthase activity"/>
    <property type="evidence" value="ECO:0007669"/>
    <property type="project" value="InterPro"/>
</dbReference>
<dbReference type="InterPro" id="IPR036291">
    <property type="entry name" value="NAD(P)-bd_dom_sf"/>
</dbReference>
<dbReference type="Pfam" id="PF00550">
    <property type="entry name" value="PP-binding"/>
    <property type="match status" value="3"/>
</dbReference>
<feature type="coiled-coil region" evidence="11">
    <location>
        <begin position="4388"/>
        <end position="4444"/>
    </location>
</feature>
<organism evidence="15 16">
    <name type="scientific">Dendrosporobacter quercicolus</name>
    <dbReference type="NCBI Taxonomy" id="146817"/>
    <lineage>
        <taxon>Bacteria</taxon>
        <taxon>Bacillati</taxon>
        <taxon>Bacillota</taxon>
        <taxon>Negativicutes</taxon>
        <taxon>Selenomonadales</taxon>
        <taxon>Sporomusaceae</taxon>
        <taxon>Dendrosporobacter</taxon>
    </lineage>
</organism>
<keyword evidence="4" id="KW-0596">Phosphopantetheine</keyword>
<dbReference type="InterPro" id="IPR057326">
    <property type="entry name" value="KR_dom"/>
</dbReference>
<dbReference type="InterPro" id="IPR020841">
    <property type="entry name" value="PKS_Beta-ketoAc_synthase_dom"/>
</dbReference>
<evidence type="ECO:0000256" key="3">
    <source>
        <dbReference type="ARBA" id="ARBA00004789"/>
    </source>
</evidence>
<dbReference type="RefSeq" id="WP_217636828.1">
    <property type="nucleotide sequence ID" value="NZ_FNHB01000001.1"/>
</dbReference>
<keyword evidence="16" id="KW-1185">Reference proteome</keyword>
<dbReference type="InterPro" id="IPR014031">
    <property type="entry name" value="Ketoacyl_synth_C"/>
</dbReference>
<dbReference type="SUPFAM" id="SSF50129">
    <property type="entry name" value="GroES-like"/>
    <property type="match status" value="1"/>
</dbReference>
<evidence type="ECO:0000256" key="4">
    <source>
        <dbReference type="ARBA" id="ARBA00022450"/>
    </source>
</evidence>
<dbReference type="Pfam" id="PF08240">
    <property type="entry name" value="ADH_N"/>
    <property type="match status" value="1"/>
</dbReference>
<keyword evidence="7 15" id="KW-0808">Transferase</keyword>
<dbReference type="SMART" id="SM00825">
    <property type="entry name" value="PKS_KS"/>
    <property type="match status" value="4"/>
</dbReference>
<dbReference type="Gene3D" id="1.10.1240.100">
    <property type="match status" value="4"/>
</dbReference>
<dbReference type="Pfam" id="PF14765">
    <property type="entry name" value="PS-DH"/>
    <property type="match status" value="1"/>
</dbReference>
<dbReference type="InterPro" id="IPR011032">
    <property type="entry name" value="GroES-like_sf"/>
</dbReference>
<feature type="domain" description="Ketosynthase family 3 (KS3)" evidence="13">
    <location>
        <begin position="22"/>
        <end position="458"/>
    </location>
</feature>
<dbReference type="Gene3D" id="3.40.47.10">
    <property type="match status" value="4"/>
</dbReference>
<keyword evidence="9" id="KW-0511">Multifunctional enzyme</keyword>
<evidence type="ECO:0000256" key="1">
    <source>
        <dbReference type="ARBA" id="ARBA00003299"/>
    </source>
</evidence>
<dbReference type="Gene3D" id="1.10.1200.10">
    <property type="entry name" value="ACP-like"/>
    <property type="match status" value="3"/>
</dbReference>
<feature type="active site" description="Proton donor; for dehydratase activity" evidence="10">
    <location>
        <position position="854"/>
    </location>
</feature>
<dbReference type="InterPro" id="IPR049900">
    <property type="entry name" value="PKS_mFAS_DH"/>
</dbReference>
<reference evidence="15 16" key="1">
    <citation type="submission" date="2016-10" db="EMBL/GenBank/DDBJ databases">
        <authorList>
            <person name="de Groot N.N."/>
        </authorList>
    </citation>
    <scope>NUCLEOTIDE SEQUENCE [LARGE SCALE GENOMIC DNA]</scope>
    <source>
        <strain evidence="15 16">DSM 1736</strain>
    </source>
</reference>
<dbReference type="InterPro" id="IPR036736">
    <property type="entry name" value="ACP-like_sf"/>
</dbReference>
<protein>
    <submittedName>
        <fullName evidence="15">Acyl transferase domain-containing protein</fullName>
    </submittedName>
</protein>
<comment type="function">
    <text evidence="1">Involved in some intermediate steps for the synthesis of the antibiotic polyketide bacillaene which is involved in secondary metabolism.</text>
</comment>
<evidence type="ECO:0000256" key="2">
    <source>
        <dbReference type="ARBA" id="ARBA00004496"/>
    </source>
</evidence>
<dbReference type="CDD" id="cd08953">
    <property type="entry name" value="KR_2_SDR_x"/>
    <property type="match status" value="2"/>
</dbReference>
<dbReference type="GO" id="GO:0005886">
    <property type="term" value="C:plasma membrane"/>
    <property type="evidence" value="ECO:0007669"/>
    <property type="project" value="TreeGrafter"/>
</dbReference>
<dbReference type="GO" id="GO:0004312">
    <property type="term" value="F:fatty acid synthase activity"/>
    <property type="evidence" value="ECO:0007669"/>
    <property type="project" value="TreeGrafter"/>
</dbReference>
<evidence type="ECO:0000256" key="10">
    <source>
        <dbReference type="PROSITE-ProRule" id="PRU01363"/>
    </source>
</evidence>
<dbReference type="PANTHER" id="PTHR43775">
    <property type="entry name" value="FATTY ACID SYNTHASE"/>
    <property type="match status" value="1"/>
</dbReference>
<dbReference type="SUPFAM" id="SSF53901">
    <property type="entry name" value="Thiolase-like"/>
    <property type="match status" value="4"/>
</dbReference>
<dbReference type="InterPro" id="IPR020806">
    <property type="entry name" value="PKS_PP-bd"/>
</dbReference>
<evidence type="ECO:0000256" key="6">
    <source>
        <dbReference type="ARBA" id="ARBA00022553"/>
    </source>
</evidence>
<feature type="domain" description="Ketosynthase family 3 (KS3)" evidence="13">
    <location>
        <begin position="2737"/>
        <end position="3160"/>
    </location>
</feature>
<dbReference type="UniPathway" id="UPA01003"/>
<dbReference type="InterPro" id="IPR013154">
    <property type="entry name" value="ADH-like_N"/>
</dbReference>
<feature type="domain" description="Carrier" evidence="12">
    <location>
        <begin position="2234"/>
        <end position="2311"/>
    </location>
</feature>
<dbReference type="PROSITE" id="PS50075">
    <property type="entry name" value="CARRIER"/>
    <property type="match status" value="1"/>
</dbReference>
<feature type="domain" description="PKS/mFAS DH" evidence="14">
    <location>
        <begin position="652"/>
        <end position="937"/>
    </location>
</feature>
<comment type="subcellular location">
    <subcellularLocation>
        <location evidence="2">Cytoplasm</location>
    </subcellularLocation>
</comment>
<dbReference type="Pfam" id="PF00109">
    <property type="entry name" value="ketoacyl-synt"/>
    <property type="match status" value="4"/>
</dbReference>
<dbReference type="Pfam" id="PF02801">
    <property type="entry name" value="Ketoacyl-synt_C"/>
    <property type="match status" value="4"/>
</dbReference>
<evidence type="ECO:0000256" key="9">
    <source>
        <dbReference type="ARBA" id="ARBA00023268"/>
    </source>
</evidence>
<dbReference type="InterPro" id="IPR009081">
    <property type="entry name" value="PP-bd_ACP"/>
</dbReference>
<dbReference type="SMART" id="SM00826">
    <property type="entry name" value="PKS_DH"/>
    <property type="match status" value="1"/>
</dbReference>
<accession>A0A1G9NDP6</accession>
<dbReference type="InterPro" id="IPR014030">
    <property type="entry name" value="Ketoacyl_synth_N"/>
</dbReference>
<feature type="region of interest" description="N-terminal hotdog fold" evidence="10">
    <location>
        <begin position="652"/>
        <end position="778"/>
    </location>
</feature>
<dbReference type="GO" id="GO:0016491">
    <property type="term" value="F:oxidoreductase activity"/>
    <property type="evidence" value="ECO:0007669"/>
    <property type="project" value="InterPro"/>
</dbReference>
<keyword evidence="11" id="KW-0175">Coiled coil</keyword>
<dbReference type="PROSITE" id="PS52019">
    <property type="entry name" value="PKS_MFAS_DH"/>
    <property type="match status" value="1"/>
</dbReference>
<evidence type="ECO:0000256" key="8">
    <source>
        <dbReference type="ARBA" id="ARBA00022737"/>
    </source>
</evidence>
<evidence type="ECO:0000313" key="15">
    <source>
        <dbReference type="EMBL" id="SDL84533.1"/>
    </source>
</evidence>
<evidence type="ECO:0000256" key="5">
    <source>
        <dbReference type="ARBA" id="ARBA00022490"/>
    </source>
</evidence>
<dbReference type="InterPro" id="IPR006162">
    <property type="entry name" value="Ppantetheine_attach_site"/>
</dbReference>
<dbReference type="Gene3D" id="3.40.50.720">
    <property type="entry name" value="NAD(P)-binding Rossmann-like Domain"/>
    <property type="match status" value="3"/>
</dbReference>